<dbReference type="RefSeq" id="WP_181613346.1">
    <property type="nucleotide sequence ID" value="NZ_BAABAM010000004.1"/>
</dbReference>
<keyword evidence="5 7" id="KW-1133">Transmembrane helix</keyword>
<evidence type="ECO:0000256" key="2">
    <source>
        <dbReference type="ARBA" id="ARBA00022448"/>
    </source>
</evidence>
<dbReference type="InterPro" id="IPR050366">
    <property type="entry name" value="BP-dependent_transpt_permease"/>
</dbReference>
<dbReference type="Proteomes" id="UP000530928">
    <property type="component" value="Unassembled WGS sequence"/>
</dbReference>
<feature type="transmembrane region" description="Helical" evidence="7">
    <location>
        <begin position="232"/>
        <end position="256"/>
    </location>
</feature>
<dbReference type="CDD" id="cd06261">
    <property type="entry name" value="TM_PBP2"/>
    <property type="match status" value="1"/>
</dbReference>
<accession>A0A7W0HT08</accession>
<dbReference type="PANTHER" id="PTHR43386">
    <property type="entry name" value="OLIGOPEPTIDE TRANSPORT SYSTEM PERMEASE PROTEIN APPC"/>
    <property type="match status" value="1"/>
</dbReference>
<evidence type="ECO:0000256" key="3">
    <source>
        <dbReference type="ARBA" id="ARBA00022475"/>
    </source>
</evidence>
<sequence>MKSAAGGAILAVLALACLAAPLLAPDGPAAATAGAFEAPSAAHWLGTNGQGQDVFAQLVWGGRGSLLMALSVGVGTTLVAVLVGLLAAYFGGLADEAISLVVNIVLTVPGLPLIIVLAAFLPPGPATIAMVLIITGWAFGARLIRAQALSLRQRDFIAAAKVAGERPLRVIAAELLPNLWSVIAAYLCGQVVFALTAGSALEFLGLGDAGQTSWGTMLFWAQNDSALLQGAWWTFVSPGLAIALTAGSLALLNFALDAATNPRLRAPGGARRATEVLRHG</sequence>
<feature type="transmembrane region" description="Helical" evidence="7">
    <location>
        <begin position="179"/>
        <end position="201"/>
    </location>
</feature>
<dbReference type="SUPFAM" id="SSF161098">
    <property type="entry name" value="MetI-like"/>
    <property type="match status" value="1"/>
</dbReference>
<evidence type="ECO:0000256" key="6">
    <source>
        <dbReference type="ARBA" id="ARBA00023136"/>
    </source>
</evidence>
<protein>
    <submittedName>
        <fullName evidence="10">Peptide/nickel transport system permease protein</fullName>
    </submittedName>
</protein>
<reference evidence="10 11" key="1">
    <citation type="submission" date="2020-07" db="EMBL/GenBank/DDBJ databases">
        <title>Genomic Encyclopedia of Type Strains, Phase IV (KMG-IV): sequencing the most valuable type-strain genomes for metagenomic binning, comparative biology and taxonomic classification.</title>
        <authorList>
            <person name="Goeker M."/>
        </authorList>
    </citation>
    <scope>NUCLEOTIDE SEQUENCE [LARGE SCALE GENOMIC DNA]</scope>
    <source>
        <strain evidence="10 11">DSM 45533</strain>
    </source>
</reference>
<dbReference type="InterPro" id="IPR000515">
    <property type="entry name" value="MetI-like"/>
</dbReference>
<keyword evidence="4 7" id="KW-0812">Transmembrane</keyword>
<gene>
    <name evidence="10" type="ORF">HNR30_005966</name>
</gene>
<dbReference type="AlphaFoldDB" id="A0A7W0HT08"/>
<evidence type="ECO:0000313" key="10">
    <source>
        <dbReference type="EMBL" id="MBA2894594.1"/>
    </source>
</evidence>
<dbReference type="GO" id="GO:0005886">
    <property type="term" value="C:plasma membrane"/>
    <property type="evidence" value="ECO:0007669"/>
    <property type="project" value="UniProtKB-SubCell"/>
</dbReference>
<dbReference type="InterPro" id="IPR035906">
    <property type="entry name" value="MetI-like_sf"/>
</dbReference>
<dbReference type="PANTHER" id="PTHR43386:SF1">
    <property type="entry name" value="D,D-DIPEPTIDE TRANSPORT SYSTEM PERMEASE PROTEIN DDPC-RELATED"/>
    <property type="match status" value="1"/>
</dbReference>
<keyword evidence="11" id="KW-1185">Reference proteome</keyword>
<dbReference type="Gene3D" id="1.10.3720.10">
    <property type="entry name" value="MetI-like"/>
    <property type="match status" value="1"/>
</dbReference>
<dbReference type="Pfam" id="PF00528">
    <property type="entry name" value="BPD_transp_1"/>
    <property type="match status" value="1"/>
</dbReference>
<proteinExistence type="inferred from homology"/>
<feature type="domain" description="ABC transmembrane type-1" evidence="9">
    <location>
        <begin position="66"/>
        <end position="253"/>
    </location>
</feature>
<comment type="subcellular location">
    <subcellularLocation>
        <location evidence="1 7">Cell membrane</location>
        <topology evidence="1 7">Multi-pass membrane protein</topology>
    </subcellularLocation>
</comment>
<feature type="signal peptide" evidence="8">
    <location>
        <begin position="1"/>
        <end position="19"/>
    </location>
</feature>
<evidence type="ECO:0000256" key="7">
    <source>
        <dbReference type="RuleBase" id="RU363032"/>
    </source>
</evidence>
<dbReference type="PROSITE" id="PS51257">
    <property type="entry name" value="PROKAR_LIPOPROTEIN"/>
    <property type="match status" value="1"/>
</dbReference>
<comment type="caution">
    <text evidence="10">The sequence shown here is derived from an EMBL/GenBank/DDBJ whole genome shotgun (WGS) entry which is preliminary data.</text>
</comment>
<keyword evidence="2 7" id="KW-0813">Transport</keyword>
<evidence type="ECO:0000313" key="11">
    <source>
        <dbReference type="Proteomes" id="UP000530928"/>
    </source>
</evidence>
<evidence type="ECO:0000256" key="5">
    <source>
        <dbReference type="ARBA" id="ARBA00022989"/>
    </source>
</evidence>
<organism evidence="10 11">
    <name type="scientific">Nonomuraea soli</name>
    <dbReference type="NCBI Taxonomy" id="1032476"/>
    <lineage>
        <taxon>Bacteria</taxon>
        <taxon>Bacillati</taxon>
        <taxon>Actinomycetota</taxon>
        <taxon>Actinomycetes</taxon>
        <taxon>Streptosporangiales</taxon>
        <taxon>Streptosporangiaceae</taxon>
        <taxon>Nonomuraea</taxon>
    </lineage>
</organism>
<evidence type="ECO:0000256" key="4">
    <source>
        <dbReference type="ARBA" id="ARBA00022692"/>
    </source>
</evidence>
<feature type="transmembrane region" description="Helical" evidence="7">
    <location>
        <begin position="66"/>
        <end position="90"/>
    </location>
</feature>
<dbReference type="PROSITE" id="PS50928">
    <property type="entry name" value="ABC_TM1"/>
    <property type="match status" value="1"/>
</dbReference>
<comment type="similarity">
    <text evidence="7">Belongs to the binding-protein-dependent transport system permease family.</text>
</comment>
<evidence type="ECO:0000259" key="9">
    <source>
        <dbReference type="PROSITE" id="PS50928"/>
    </source>
</evidence>
<evidence type="ECO:0000256" key="8">
    <source>
        <dbReference type="SAM" id="SignalP"/>
    </source>
</evidence>
<dbReference type="GO" id="GO:0071916">
    <property type="term" value="F:dipeptide transmembrane transporter activity"/>
    <property type="evidence" value="ECO:0007669"/>
    <property type="project" value="TreeGrafter"/>
</dbReference>
<name>A0A7W0HT08_9ACTN</name>
<keyword evidence="6 7" id="KW-0472">Membrane</keyword>
<keyword evidence="8" id="KW-0732">Signal</keyword>
<evidence type="ECO:0000256" key="1">
    <source>
        <dbReference type="ARBA" id="ARBA00004651"/>
    </source>
</evidence>
<feature type="transmembrane region" description="Helical" evidence="7">
    <location>
        <begin position="97"/>
        <end position="120"/>
    </location>
</feature>
<dbReference type="EMBL" id="JACDUR010000006">
    <property type="protein sequence ID" value="MBA2894594.1"/>
    <property type="molecule type" value="Genomic_DNA"/>
</dbReference>
<feature type="chain" id="PRO_5038949517" evidence="8">
    <location>
        <begin position="20"/>
        <end position="280"/>
    </location>
</feature>
<feature type="transmembrane region" description="Helical" evidence="7">
    <location>
        <begin position="126"/>
        <end position="144"/>
    </location>
</feature>
<keyword evidence="3" id="KW-1003">Cell membrane</keyword>